<feature type="transmembrane region" description="Helical" evidence="7">
    <location>
        <begin position="536"/>
        <end position="559"/>
    </location>
</feature>
<comment type="similarity">
    <text evidence="2 6">Belongs to the sodium:solute symporter (SSF) (TC 2.A.21) family.</text>
</comment>
<dbReference type="Proteomes" id="UP000056090">
    <property type="component" value="Chromosome"/>
</dbReference>
<dbReference type="InterPro" id="IPR038377">
    <property type="entry name" value="Na/Glc_symporter_sf"/>
</dbReference>
<evidence type="ECO:0000256" key="6">
    <source>
        <dbReference type="RuleBase" id="RU362091"/>
    </source>
</evidence>
<evidence type="ECO:0000256" key="3">
    <source>
        <dbReference type="ARBA" id="ARBA00022692"/>
    </source>
</evidence>
<evidence type="ECO:0000256" key="1">
    <source>
        <dbReference type="ARBA" id="ARBA00004141"/>
    </source>
</evidence>
<feature type="transmembrane region" description="Helical" evidence="7">
    <location>
        <begin position="282"/>
        <end position="307"/>
    </location>
</feature>
<proteinExistence type="inferred from homology"/>
<dbReference type="EMBL" id="CP008849">
    <property type="protein sequence ID" value="AIG00435.1"/>
    <property type="molecule type" value="Genomic_DNA"/>
</dbReference>
<keyword evidence="3 7" id="KW-0812">Transmembrane</keyword>
<feature type="transmembrane region" description="Helical" evidence="7">
    <location>
        <begin position="407"/>
        <end position="429"/>
    </location>
</feature>
<evidence type="ECO:0000256" key="4">
    <source>
        <dbReference type="ARBA" id="ARBA00022989"/>
    </source>
</evidence>
<dbReference type="eggNOG" id="COG4146">
    <property type="taxonomic scope" value="Bacteria"/>
</dbReference>
<evidence type="ECO:0000256" key="5">
    <source>
        <dbReference type="ARBA" id="ARBA00023136"/>
    </source>
</evidence>
<organism evidence="8 9">
    <name type="scientific">Alteromonas australica</name>
    <dbReference type="NCBI Taxonomy" id="589873"/>
    <lineage>
        <taxon>Bacteria</taxon>
        <taxon>Pseudomonadati</taxon>
        <taxon>Pseudomonadota</taxon>
        <taxon>Gammaproteobacteria</taxon>
        <taxon>Alteromonadales</taxon>
        <taxon>Alteromonadaceae</taxon>
        <taxon>Alteromonas/Salinimonas group</taxon>
        <taxon>Alteromonas</taxon>
    </lineage>
</organism>
<feature type="transmembrane region" description="Helical" evidence="7">
    <location>
        <begin position="76"/>
        <end position="99"/>
    </location>
</feature>
<feature type="transmembrane region" description="Helical" evidence="7">
    <location>
        <begin position="436"/>
        <end position="456"/>
    </location>
</feature>
<feature type="transmembrane region" description="Helical" evidence="7">
    <location>
        <begin position="120"/>
        <end position="141"/>
    </location>
</feature>
<dbReference type="AlphaFoldDB" id="A0A075P0L8"/>
<feature type="transmembrane region" description="Helical" evidence="7">
    <location>
        <begin position="161"/>
        <end position="180"/>
    </location>
</feature>
<dbReference type="PANTHER" id="PTHR11819">
    <property type="entry name" value="SOLUTE CARRIER FAMILY 5"/>
    <property type="match status" value="1"/>
</dbReference>
<protein>
    <submittedName>
        <fullName evidence="8">Sodium transporter</fullName>
    </submittedName>
</protein>
<comment type="subcellular location">
    <subcellularLocation>
        <location evidence="1">Membrane</location>
        <topology evidence="1">Multi-pass membrane protein</topology>
    </subcellularLocation>
</comment>
<dbReference type="Gene3D" id="1.20.1730.10">
    <property type="entry name" value="Sodium/glucose cotransporter"/>
    <property type="match status" value="1"/>
</dbReference>
<keyword evidence="5 7" id="KW-0472">Membrane</keyword>
<dbReference type="KEGG" id="aal:EP13_18090"/>
<dbReference type="NCBIfam" id="NF007790">
    <property type="entry name" value="PRK10484.1"/>
    <property type="match status" value="1"/>
</dbReference>
<feature type="transmembrane region" description="Helical" evidence="7">
    <location>
        <begin position="462"/>
        <end position="484"/>
    </location>
</feature>
<name>A0A075P0L8_9ALTE</name>
<dbReference type="NCBIfam" id="TIGR00813">
    <property type="entry name" value="sss"/>
    <property type="match status" value="1"/>
</dbReference>
<evidence type="ECO:0000256" key="7">
    <source>
        <dbReference type="SAM" id="Phobius"/>
    </source>
</evidence>
<dbReference type="GO" id="GO:0005886">
    <property type="term" value="C:plasma membrane"/>
    <property type="evidence" value="ECO:0007669"/>
    <property type="project" value="TreeGrafter"/>
</dbReference>
<keyword evidence="9" id="KW-1185">Reference proteome</keyword>
<evidence type="ECO:0000313" key="8">
    <source>
        <dbReference type="EMBL" id="AIG00435.1"/>
    </source>
</evidence>
<dbReference type="PANTHER" id="PTHR11819:SF195">
    <property type="entry name" value="SODIUM_GLUCOSE COTRANSPORTER 4"/>
    <property type="match status" value="1"/>
</dbReference>
<dbReference type="GO" id="GO:0005412">
    <property type="term" value="F:D-glucose:sodium symporter activity"/>
    <property type="evidence" value="ECO:0007669"/>
    <property type="project" value="TreeGrafter"/>
</dbReference>
<sequence length="575" mass="62990">MDITLTLLSCMAFMAIVAVISYMKTKGEVNTQDGYFLAGRGLTGTFIAGSMILTNLSAEQLIGLNGSAFGYNLSAMAWEVTAGISTIIMALIFLPRYLAGAFSTLPEFLRNRFDDSVRRMTVVLFMVGYSLVTIPSVLYSGSIAVLRLFDVPGLLNISYEASLVFTIIVVGTVGALYAIFGGLKAVAVSDTINGIGLLIVGLLVPVLGLIALGDGSFSQGLSTIATTETEKLNAIGSRDDPVPFGTIFTGMILANLFYWGTNQYVIQRTLGAKNLVEGQKGVLFSGYFKVLVPFMMMLPGVIAYHLYQDENLQTIDLAYPHLVKDVLPQYLSGFFLAVLLGAVFSSFNSLLNSAATLFCLDVYKPLKKDKVTDEKLIRVAKITSLVIAVLSFITAPLLMFAPEGLWQIIRIFTGFYNIPVITIVLVGLFTKRVPALAAKVAIIFHVIAYGLLKFVWEVDINFIHIYAILFAIELAIMLVIGRLYPLQTPWHFTPKAEVNMTPWRYAIPCAIVLVGLIVTLYLMFSPVGFVGGISNLFIPSLIALWSTCFVAIGFSLKWWRFKYERGLKRLATPGL</sequence>
<dbReference type="Pfam" id="PF00474">
    <property type="entry name" value="SSF"/>
    <property type="match status" value="1"/>
</dbReference>
<keyword evidence="4 7" id="KW-1133">Transmembrane helix</keyword>
<feature type="transmembrane region" description="Helical" evidence="7">
    <location>
        <begin position="242"/>
        <end position="261"/>
    </location>
</feature>
<dbReference type="GeneID" id="78256789"/>
<feature type="transmembrane region" description="Helical" evidence="7">
    <location>
        <begin position="379"/>
        <end position="401"/>
    </location>
</feature>
<feature type="transmembrane region" description="Helical" evidence="7">
    <location>
        <begin position="192"/>
        <end position="212"/>
    </location>
</feature>
<accession>A0A075P0L8</accession>
<evidence type="ECO:0000313" key="9">
    <source>
        <dbReference type="Proteomes" id="UP000056090"/>
    </source>
</evidence>
<dbReference type="RefSeq" id="WP_044058429.1">
    <property type="nucleotide sequence ID" value="NZ_CBCSKJ010000004.1"/>
</dbReference>
<feature type="transmembrane region" description="Helical" evidence="7">
    <location>
        <begin position="6"/>
        <end position="23"/>
    </location>
</feature>
<feature type="transmembrane region" description="Helical" evidence="7">
    <location>
        <begin position="35"/>
        <end position="56"/>
    </location>
</feature>
<dbReference type="InterPro" id="IPR001734">
    <property type="entry name" value="Na/solute_symporter"/>
</dbReference>
<dbReference type="CDD" id="cd10328">
    <property type="entry name" value="SLC5sbd_YidK"/>
    <property type="match status" value="1"/>
</dbReference>
<gene>
    <name evidence="8" type="ORF">EP13_18090</name>
</gene>
<evidence type="ECO:0000256" key="2">
    <source>
        <dbReference type="ARBA" id="ARBA00006434"/>
    </source>
</evidence>
<reference evidence="8 9" key="1">
    <citation type="submission" date="2014-06" db="EMBL/GenBank/DDBJ databases">
        <title>Genomes of Alteromonas australica, a world apart.</title>
        <authorList>
            <person name="Gonzaga A."/>
            <person name="Lopez-Perez M."/>
            <person name="Rodriguez-Valera F."/>
        </authorList>
    </citation>
    <scope>NUCLEOTIDE SEQUENCE [LARGE SCALE GENOMIC DNA]</scope>
    <source>
        <strain evidence="8 9">H 17</strain>
    </source>
</reference>
<feature type="transmembrane region" description="Helical" evidence="7">
    <location>
        <begin position="327"/>
        <end position="358"/>
    </location>
</feature>
<feature type="transmembrane region" description="Helical" evidence="7">
    <location>
        <begin position="505"/>
        <end position="524"/>
    </location>
</feature>
<dbReference type="PROSITE" id="PS50283">
    <property type="entry name" value="NA_SOLUT_SYMP_3"/>
    <property type="match status" value="1"/>
</dbReference>